<protein>
    <submittedName>
        <fullName evidence="3">Uncharacterized protein</fullName>
    </submittedName>
</protein>
<accession>A0A914CQZ0</accession>
<name>A0A914CQZ0_9BILA</name>
<dbReference type="Proteomes" id="UP000887540">
    <property type="component" value="Unplaced"/>
</dbReference>
<keyword evidence="2" id="KW-1185">Reference proteome</keyword>
<proteinExistence type="predicted"/>
<dbReference type="AlphaFoldDB" id="A0A914CQZ0"/>
<organism evidence="2 3">
    <name type="scientific">Acrobeloides nanus</name>
    <dbReference type="NCBI Taxonomy" id="290746"/>
    <lineage>
        <taxon>Eukaryota</taxon>
        <taxon>Metazoa</taxon>
        <taxon>Ecdysozoa</taxon>
        <taxon>Nematoda</taxon>
        <taxon>Chromadorea</taxon>
        <taxon>Rhabditida</taxon>
        <taxon>Tylenchina</taxon>
        <taxon>Cephalobomorpha</taxon>
        <taxon>Cephaloboidea</taxon>
        <taxon>Cephalobidae</taxon>
        <taxon>Acrobeloides</taxon>
    </lineage>
</organism>
<evidence type="ECO:0000256" key="1">
    <source>
        <dbReference type="SAM" id="MobiDB-lite"/>
    </source>
</evidence>
<evidence type="ECO:0000313" key="2">
    <source>
        <dbReference type="Proteomes" id="UP000887540"/>
    </source>
</evidence>
<feature type="region of interest" description="Disordered" evidence="1">
    <location>
        <begin position="1"/>
        <end position="31"/>
    </location>
</feature>
<reference evidence="3" key="1">
    <citation type="submission" date="2022-11" db="UniProtKB">
        <authorList>
            <consortium name="WormBaseParasite"/>
        </authorList>
    </citation>
    <scope>IDENTIFICATION</scope>
</reference>
<feature type="compositionally biased region" description="Polar residues" evidence="1">
    <location>
        <begin position="1"/>
        <end position="10"/>
    </location>
</feature>
<evidence type="ECO:0000313" key="3">
    <source>
        <dbReference type="WBParaSite" id="ACRNAN_scaffold1328.g23848.t1"/>
    </source>
</evidence>
<dbReference type="WBParaSite" id="ACRNAN_scaffold1328.g23848.t1">
    <property type="protein sequence ID" value="ACRNAN_scaffold1328.g23848.t1"/>
    <property type="gene ID" value="ACRNAN_scaffold1328.g23848"/>
</dbReference>
<sequence>MNKATKQNIGRNMEKQKSQSRRRIKTPDEPKVRVGSIKDSRLKEAFHCKREYVAYVGIACVPLYLIFEKMAQLFCNLIGFEYPAYKLVLAIRTEGKGG</sequence>